<feature type="compositionally biased region" description="Polar residues" evidence="1">
    <location>
        <begin position="160"/>
        <end position="183"/>
    </location>
</feature>
<dbReference type="SUPFAM" id="SSF101148">
    <property type="entry name" value="Plant invertase/pectin methylesterase inhibitor"/>
    <property type="match status" value="1"/>
</dbReference>
<dbReference type="Gene3D" id="1.20.140.40">
    <property type="entry name" value="Invertase/pectin methylesterase inhibitor family protein"/>
    <property type="match status" value="1"/>
</dbReference>
<accession>A0AAV1CTT5</accession>
<feature type="region of interest" description="Disordered" evidence="1">
    <location>
        <begin position="40"/>
        <end position="69"/>
    </location>
</feature>
<gene>
    <name evidence="2" type="ORF">OLC1_LOCUS8870</name>
</gene>
<feature type="compositionally biased region" description="Polar residues" evidence="1">
    <location>
        <begin position="434"/>
        <end position="444"/>
    </location>
</feature>
<feature type="compositionally biased region" description="Basic and acidic residues" evidence="1">
    <location>
        <begin position="277"/>
        <end position="296"/>
    </location>
</feature>
<dbReference type="EMBL" id="OX459120">
    <property type="protein sequence ID" value="CAI9098721.1"/>
    <property type="molecule type" value="Genomic_DNA"/>
</dbReference>
<feature type="compositionally biased region" description="Polar residues" evidence="1">
    <location>
        <begin position="321"/>
        <end position="332"/>
    </location>
</feature>
<protein>
    <submittedName>
        <fullName evidence="2">OLC1v1035412C1</fullName>
    </submittedName>
</protein>
<feature type="compositionally biased region" description="Basic and acidic residues" evidence="1">
    <location>
        <begin position="382"/>
        <end position="402"/>
    </location>
</feature>
<feature type="compositionally biased region" description="Polar residues" evidence="1">
    <location>
        <begin position="190"/>
        <end position="204"/>
    </location>
</feature>
<feature type="compositionally biased region" description="Polar residues" evidence="1">
    <location>
        <begin position="371"/>
        <end position="381"/>
    </location>
</feature>
<evidence type="ECO:0000313" key="3">
    <source>
        <dbReference type="Proteomes" id="UP001161247"/>
    </source>
</evidence>
<feature type="region of interest" description="Disordered" evidence="1">
    <location>
        <begin position="1"/>
        <end position="22"/>
    </location>
</feature>
<feature type="compositionally biased region" description="Polar residues" evidence="1">
    <location>
        <begin position="348"/>
        <end position="358"/>
    </location>
</feature>
<feature type="compositionally biased region" description="Basic and acidic residues" evidence="1">
    <location>
        <begin position="308"/>
        <end position="319"/>
    </location>
</feature>
<dbReference type="Proteomes" id="UP001161247">
    <property type="component" value="Chromosome 3"/>
</dbReference>
<proteinExistence type="predicted"/>
<organism evidence="2 3">
    <name type="scientific">Oldenlandia corymbosa var. corymbosa</name>
    <dbReference type="NCBI Taxonomy" id="529605"/>
    <lineage>
        <taxon>Eukaryota</taxon>
        <taxon>Viridiplantae</taxon>
        <taxon>Streptophyta</taxon>
        <taxon>Embryophyta</taxon>
        <taxon>Tracheophyta</taxon>
        <taxon>Spermatophyta</taxon>
        <taxon>Magnoliopsida</taxon>
        <taxon>eudicotyledons</taxon>
        <taxon>Gunneridae</taxon>
        <taxon>Pentapetalae</taxon>
        <taxon>asterids</taxon>
        <taxon>lamiids</taxon>
        <taxon>Gentianales</taxon>
        <taxon>Rubiaceae</taxon>
        <taxon>Rubioideae</taxon>
        <taxon>Spermacoceae</taxon>
        <taxon>Hedyotis-Oldenlandia complex</taxon>
        <taxon>Oldenlandia</taxon>
    </lineage>
</organism>
<dbReference type="PANTHER" id="PTHR31150">
    <property type="entry name" value="EXPRESSED PROTEIN"/>
    <property type="match status" value="1"/>
</dbReference>
<dbReference type="PANTHER" id="PTHR31150:SF19">
    <property type="entry name" value="RING-TYPE DOMAIN-CONTAINING PROTEIN"/>
    <property type="match status" value="1"/>
</dbReference>
<feature type="compositionally biased region" description="Basic residues" evidence="1">
    <location>
        <begin position="1"/>
        <end position="10"/>
    </location>
</feature>
<dbReference type="AlphaFoldDB" id="A0AAV1CTT5"/>
<feature type="region of interest" description="Disordered" evidence="1">
    <location>
        <begin position="151"/>
        <end position="402"/>
    </location>
</feature>
<keyword evidence="3" id="KW-1185">Reference proteome</keyword>
<feature type="region of interest" description="Disordered" evidence="1">
    <location>
        <begin position="434"/>
        <end position="487"/>
    </location>
</feature>
<reference evidence="2" key="1">
    <citation type="submission" date="2023-03" db="EMBL/GenBank/DDBJ databases">
        <authorList>
            <person name="Julca I."/>
        </authorList>
    </citation>
    <scope>NUCLEOTIDE SEQUENCE</scope>
</reference>
<dbReference type="InterPro" id="IPR035513">
    <property type="entry name" value="Invertase/methylesterase_inhib"/>
</dbReference>
<sequence length="733" mass="78609">MPIGRKHKVKGVKDGKKMQPQKKNSVVWIMKVDNDCSMDFDSSTTSKKRASDGSMDLNTRPTKKQAHQGSTAIAKCANWKTKLSSFAGRVTLAKATLSAMLVYPMGVFKFPASTLRKADNIIGQFIWKGDQQAKGIQWRTWKKITKSQFHGGLAGENKRSGSSINDVPTAQKHLPNSNSSPPEQSRRMMINNSRDGNPGSFSGTSERETPKKGKQKANQVASVKPPETHGYGLSSKSKKPEKTLVNSRPIPASSSKTDKKIPKAGVTISGPSTSSSKIDKGKDEVSSKIDTGKAKVGEAISGSSTKNSDSDTCKAKVGERTSGSSTKSTNLDTGEIDIGKAKVGERISGSSTKSTNLGTEKIDTGKANVGKITSGSSTKGTNLEKRNGKLEADSVAPTEKRAGQEQYSYAEIIDKGKAKVGVTISEPQKKITTATQKGNGQNAKGVTISEPKMKTNPGLQEQGKGKKVETTSEQTRAAKGNDYDDPQPVYHITWDGSDDESESLPGETCSLCQKNLSSTIRKPRGSQFLHDEYDDEYDYYFEQMNLPEVGVLGCGHLFHAQCLESITPDDQCANPPCMINLVKADQALIDRVCEKTGKNERCHNCFKLDKTSQSQDVKGLAKISINTCAARTVILAQEAVEARGNDCIELKDVVCLDNCKECTRLLNGVSGQFSAAAASAGNGDRLAATRILNDALGNVVAKCLNLVGAGNAPDLATLQGYIDVAINVVNQIP</sequence>
<evidence type="ECO:0000313" key="2">
    <source>
        <dbReference type="EMBL" id="CAI9098721.1"/>
    </source>
</evidence>
<evidence type="ECO:0000256" key="1">
    <source>
        <dbReference type="SAM" id="MobiDB-lite"/>
    </source>
</evidence>
<name>A0AAV1CTT5_OLDCO</name>